<dbReference type="EMBL" id="CM035420">
    <property type="protein sequence ID" value="KAH7404921.1"/>
    <property type="molecule type" value="Genomic_DNA"/>
</dbReference>
<evidence type="ECO:0000313" key="2">
    <source>
        <dbReference type="EMBL" id="KAH7404921.1"/>
    </source>
</evidence>
<name>A0A8T2T369_CERRI</name>
<proteinExistence type="inferred from homology"/>
<dbReference type="InterPro" id="IPR039274">
    <property type="entry name" value="FPF1"/>
</dbReference>
<dbReference type="OrthoDB" id="612242at2759"/>
<dbReference type="Proteomes" id="UP000825935">
    <property type="component" value="Chromosome 15"/>
</dbReference>
<dbReference type="OMA" id="WERCGDD"/>
<accession>A0A8T2T369</accession>
<comment type="caution">
    <text evidence="2">The sequence shown here is derived from an EMBL/GenBank/DDBJ whole genome shotgun (WGS) entry which is preliminary data.</text>
</comment>
<evidence type="ECO:0000313" key="3">
    <source>
        <dbReference type="Proteomes" id="UP000825935"/>
    </source>
</evidence>
<evidence type="ECO:0000256" key="1">
    <source>
        <dbReference type="ARBA" id="ARBA00008013"/>
    </source>
</evidence>
<comment type="similarity">
    <text evidence="1">Belongs to the FPF1 family.</text>
</comment>
<gene>
    <name evidence="2" type="ORF">KP509_15G049500</name>
</gene>
<dbReference type="PANTHER" id="PTHR33433">
    <property type="entry name" value="FLOWERING-PROMOTING FACTOR 1-LIKE PROTEIN 1"/>
    <property type="match status" value="1"/>
</dbReference>
<dbReference type="AlphaFoldDB" id="A0A8T2T369"/>
<evidence type="ECO:0008006" key="4">
    <source>
        <dbReference type="Google" id="ProtNLM"/>
    </source>
</evidence>
<protein>
    <recommendedName>
        <fullName evidence="4">Flowering-promoting factor 1-like protein 1</fullName>
    </recommendedName>
</protein>
<sequence>MAGVWVFKNGVAKLVQNPMAESFDGGLEWQRGRKKALVFLPTCEVISSYSDLEEKLQSLGWERYYAPDCDESDTLQYHRCYSSSLLISLPSDFRKFKTMHMYDIVLKNREYFEVRDL</sequence>
<reference evidence="2" key="1">
    <citation type="submission" date="2021-08" db="EMBL/GenBank/DDBJ databases">
        <title>WGS assembly of Ceratopteris richardii.</title>
        <authorList>
            <person name="Marchant D.B."/>
            <person name="Chen G."/>
            <person name="Jenkins J."/>
            <person name="Shu S."/>
            <person name="Leebens-Mack J."/>
            <person name="Grimwood J."/>
            <person name="Schmutz J."/>
            <person name="Soltis P."/>
            <person name="Soltis D."/>
            <person name="Chen Z.-H."/>
        </authorList>
    </citation>
    <scope>NUCLEOTIDE SEQUENCE</scope>
    <source>
        <strain evidence="2">Whitten #5841</strain>
        <tissue evidence="2">Leaf</tissue>
    </source>
</reference>
<keyword evidence="3" id="KW-1185">Reference proteome</keyword>
<organism evidence="2 3">
    <name type="scientific">Ceratopteris richardii</name>
    <name type="common">Triangle waterfern</name>
    <dbReference type="NCBI Taxonomy" id="49495"/>
    <lineage>
        <taxon>Eukaryota</taxon>
        <taxon>Viridiplantae</taxon>
        <taxon>Streptophyta</taxon>
        <taxon>Embryophyta</taxon>
        <taxon>Tracheophyta</taxon>
        <taxon>Polypodiopsida</taxon>
        <taxon>Polypodiidae</taxon>
        <taxon>Polypodiales</taxon>
        <taxon>Pteridineae</taxon>
        <taxon>Pteridaceae</taxon>
        <taxon>Parkerioideae</taxon>
        <taxon>Ceratopteris</taxon>
    </lineage>
</organism>